<dbReference type="SUPFAM" id="SSF56784">
    <property type="entry name" value="HAD-like"/>
    <property type="match status" value="1"/>
</dbReference>
<evidence type="ECO:0000256" key="5">
    <source>
        <dbReference type="ARBA" id="ARBA00022605"/>
    </source>
</evidence>
<proteinExistence type="inferred from homology"/>
<evidence type="ECO:0000256" key="1">
    <source>
        <dbReference type="ARBA" id="ARBA00001946"/>
    </source>
</evidence>
<evidence type="ECO:0000256" key="9">
    <source>
        <dbReference type="ARBA" id="ARBA00023299"/>
    </source>
</evidence>
<dbReference type="EC" id="3.1.3.3" evidence="4"/>
<dbReference type="InterPro" id="IPR050582">
    <property type="entry name" value="HAD-like_SerB"/>
</dbReference>
<comment type="catalytic activity">
    <reaction evidence="10">
        <text>O-phospho-L-serine + H2O = L-serine + phosphate</text>
        <dbReference type="Rhea" id="RHEA:21208"/>
        <dbReference type="ChEBI" id="CHEBI:15377"/>
        <dbReference type="ChEBI" id="CHEBI:33384"/>
        <dbReference type="ChEBI" id="CHEBI:43474"/>
        <dbReference type="ChEBI" id="CHEBI:57524"/>
        <dbReference type="EC" id="3.1.3.3"/>
    </reaction>
</comment>
<evidence type="ECO:0000256" key="7">
    <source>
        <dbReference type="ARBA" id="ARBA00022801"/>
    </source>
</evidence>
<comment type="pathway">
    <text evidence="2">Amino-acid biosynthesis; L-serine biosynthesis; L-serine from 3-phospho-D-glycerate: step 3/3.</text>
</comment>
<keyword evidence="12" id="KW-1133">Transmembrane helix</keyword>
<evidence type="ECO:0000313" key="14">
    <source>
        <dbReference type="Proteomes" id="UP000070646"/>
    </source>
</evidence>
<comment type="similarity">
    <text evidence="3">Belongs to the HAD-like hydrolase superfamily. SerB family.</text>
</comment>
<accession>A0A133N878</accession>
<reference evidence="13 14" key="1">
    <citation type="submission" date="2016-01" db="EMBL/GenBank/DDBJ databases">
        <authorList>
            <person name="Oliw E.H."/>
        </authorList>
    </citation>
    <scope>NUCLEOTIDE SEQUENCE [LARGE SCALE GENOMIC DNA]</scope>
    <source>
        <strain evidence="13 14">MJR7757A</strain>
    </source>
</reference>
<comment type="catalytic activity">
    <reaction evidence="11">
        <text>O-phospho-D-serine + H2O = D-serine + phosphate</text>
        <dbReference type="Rhea" id="RHEA:24873"/>
        <dbReference type="ChEBI" id="CHEBI:15377"/>
        <dbReference type="ChEBI" id="CHEBI:35247"/>
        <dbReference type="ChEBI" id="CHEBI:43474"/>
        <dbReference type="ChEBI" id="CHEBI:58680"/>
        <dbReference type="EC" id="3.1.3.3"/>
    </reaction>
</comment>
<dbReference type="GO" id="GO:0000287">
    <property type="term" value="F:magnesium ion binding"/>
    <property type="evidence" value="ECO:0007669"/>
    <property type="project" value="TreeGrafter"/>
</dbReference>
<dbReference type="PANTHER" id="PTHR43344:SF2">
    <property type="entry name" value="PHOSPHOSERINE PHOSPHATASE"/>
    <property type="match status" value="1"/>
</dbReference>
<keyword evidence="8" id="KW-0460">Magnesium</keyword>
<comment type="caution">
    <text evidence="13">The sequence shown here is derived from an EMBL/GenBank/DDBJ whole genome shotgun (WGS) entry which is preliminary data.</text>
</comment>
<dbReference type="InterPro" id="IPR036412">
    <property type="entry name" value="HAD-like_sf"/>
</dbReference>
<dbReference type="Proteomes" id="UP000070646">
    <property type="component" value="Unassembled WGS sequence"/>
</dbReference>
<evidence type="ECO:0000256" key="3">
    <source>
        <dbReference type="ARBA" id="ARBA00009184"/>
    </source>
</evidence>
<dbReference type="PANTHER" id="PTHR43344">
    <property type="entry name" value="PHOSPHOSERINE PHOSPHATASE"/>
    <property type="match status" value="1"/>
</dbReference>
<dbReference type="Gene3D" id="3.40.50.1000">
    <property type="entry name" value="HAD superfamily/HAD-like"/>
    <property type="match status" value="1"/>
</dbReference>
<gene>
    <name evidence="13" type="ORF">HMPREF3222_01271</name>
</gene>
<keyword evidence="7" id="KW-0378">Hydrolase</keyword>
<dbReference type="GO" id="GO:0036424">
    <property type="term" value="F:L-phosphoserine phosphatase activity"/>
    <property type="evidence" value="ECO:0007669"/>
    <property type="project" value="TreeGrafter"/>
</dbReference>
<comment type="cofactor">
    <cofactor evidence="1">
        <name>Mg(2+)</name>
        <dbReference type="ChEBI" id="CHEBI:18420"/>
    </cofactor>
</comment>
<feature type="transmembrane region" description="Helical" evidence="12">
    <location>
        <begin position="52"/>
        <end position="72"/>
    </location>
</feature>
<dbReference type="GO" id="GO:0005737">
    <property type="term" value="C:cytoplasm"/>
    <property type="evidence" value="ECO:0007669"/>
    <property type="project" value="TreeGrafter"/>
</dbReference>
<evidence type="ECO:0000256" key="8">
    <source>
        <dbReference type="ARBA" id="ARBA00022842"/>
    </source>
</evidence>
<dbReference type="InterPro" id="IPR023214">
    <property type="entry name" value="HAD_sf"/>
</dbReference>
<evidence type="ECO:0000256" key="6">
    <source>
        <dbReference type="ARBA" id="ARBA00022723"/>
    </source>
</evidence>
<keyword evidence="5" id="KW-0028">Amino-acid biosynthesis</keyword>
<organism evidence="13 14">
    <name type="scientific">Clostridium perfringens</name>
    <dbReference type="NCBI Taxonomy" id="1502"/>
    <lineage>
        <taxon>Bacteria</taxon>
        <taxon>Bacillati</taxon>
        <taxon>Bacillota</taxon>
        <taxon>Clostridia</taxon>
        <taxon>Eubacteriales</taxon>
        <taxon>Clostridiaceae</taxon>
        <taxon>Clostridium</taxon>
    </lineage>
</organism>
<evidence type="ECO:0000256" key="10">
    <source>
        <dbReference type="ARBA" id="ARBA00048138"/>
    </source>
</evidence>
<evidence type="ECO:0000313" key="13">
    <source>
        <dbReference type="EMBL" id="KXA12511.1"/>
    </source>
</evidence>
<keyword evidence="9" id="KW-0718">Serine biosynthesis</keyword>
<protein>
    <recommendedName>
        <fullName evidence="4">phosphoserine phosphatase</fullName>
        <ecNumber evidence="4">3.1.3.3</ecNumber>
    </recommendedName>
</protein>
<evidence type="ECO:0000256" key="4">
    <source>
        <dbReference type="ARBA" id="ARBA00012640"/>
    </source>
</evidence>
<keyword evidence="12" id="KW-0812">Transmembrane</keyword>
<feature type="transmembrane region" description="Helical" evidence="12">
    <location>
        <begin position="12"/>
        <end position="31"/>
    </location>
</feature>
<keyword evidence="12" id="KW-0472">Membrane</keyword>
<name>A0A133N878_CLOPF</name>
<dbReference type="PATRIC" id="fig|1502.174.peg.1286"/>
<evidence type="ECO:0000256" key="12">
    <source>
        <dbReference type="SAM" id="Phobius"/>
    </source>
</evidence>
<evidence type="ECO:0000256" key="11">
    <source>
        <dbReference type="ARBA" id="ARBA00048523"/>
    </source>
</evidence>
<dbReference type="Gene3D" id="1.20.1440.320">
    <property type="match status" value="1"/>
</dbReference>
<dbReference type="EMBL" id="LRPU01000064">
    <property type="protein sequence ID" value="KXA12511.1"/>
    <property type="molecule type" value="Genomic_DNA"/>
</dbReference>
<dbReference type="AlphaFoldDB" id="A0A133N878"/>
<dbReference type="GO" id="GO:0006564">
    <property type="term" value="P:L-serine biosynthetic process"/>
    <property type="evidence" value="ECO:0007669"/>
    <property type="project" value="UniProtKB-KW"/>
</dbReference>
<evidence type="ECO:0000256" key="2">
    <source>
        <dbReference type="ARBA" id="ARBA00005135"/>
    </source>
</evidence>
<sequence>MKTFKFIKASISYKFLIKLIYRIIFIFKLWFVRILKNFRGGDIMKNNKKISLSIVLASLITVSLVSCGSSSVKEDSTASKTKVEEKADGKVQYGLEELNWDPDNYKALVNVIKEYGKDSKNYDENQKPYAVFDWDNTTIMNDVEEALLAYQLMNLEFKMTPEELDTVMKTNIPKDNFVEKCNNKEGKPVNIDLITEDIVSDYTYLYENYKGFKGNKSLDEIKKEKEYEDFKAKLRYLYSAIGESFSSDVSYPWVTYLFKGMTSEEVAKLTEKSNDYWLNEKLGVETWTSSEEIPGKAGIVSVTFDTGLRTIKEQQNLYKTLMKNGIDVYICSASYIDVVREFATNPKYGYELPSKNIYAMELLKTDDGKIKAELNPEYYQTQGKGKTETIKKFLVPTHNKGPVITGGDSNGDYYMLSDFEDTKVSLIINRCKGGKIGELCDKAIETMGKSDERYFLQGRNNNTGEFIPSEKTILLGEDTEKLK</sequence>
<keyword evidence="6" id="KW-0479">Metal-binding</keyword>